<dbReference type="EMBL" id="JBITMB010000005">
    <property type="protein sequence ID" value="MFI7443160.1"/>
    <property type="molecule type" value="Genomic_DNA"/>
</dbReference>
<organism evidence="2 3">
    <name type="scientific">Nonomuraea indica</name>
    <dbReference type="NCBI Taxonomy" id="1581193"/>
    <lineage>
        <taxon>Bacteria</taxon>
        <taxon>Bacillati</taxon>
        <taxon>Actinomycetota</taxon>
        <taxon>Actinomycetes</taxon>
        <taxon>Streptosporangiales</taxon>
        <taxon>Streptosporangiaceae</taxon>
        <taxon>Nonomuraea</taxon>
    </lineage>
</organism>
<evidence type="ECO:0000313" key="3">
    <source>
        <dbReference type="Proteomes" id="UP001612928"/>
    </source>
</evidence>
<feature type="region of interest" description="Disordered" evidence="1">
    <location>
        <begin position="323"/>
        <end position="353"/>
    </location>
</feature>
<evidence type="ECO:0000313" key="2">
    <source>
        <dbReference type="EMBL" id="MFI7443160.1"/>
    </source>
</evidence>
<proteinExistence type="predicted"/>
<gene>
    <name evidence="2" type="ORF">ACIBP5_24585</name>
</gene>
<dbReference type="RefSeq" id="WP_397023244.1">
    <property type="nucleotide sequence ID" value="NZ_JBITMB010000005.1"/>
</dbReference>
<reference evidence="2 3" key="1">
    <citation type="submission" date="2024-10" db="EMBL/GenBank/DDBJ databases">
        <title>The Natural Products Discovery Center: Release of the First 8490 Sequenced Strains for Exploring Actinobacteria Biosynthetic Diversity.</title>
        <authorList>
            <person name="Kalkreuter E."/>
            <person name="Kautsar S.A."/>
            <person name="Yang D."/>
            <person name="Bader C.D."/>
            <person name="Teijaro C.N."/>
            <person name="Fluegel L."/>
            <person name="Davis C.M."/>
            <person name="Simpson J.R."/>
            <person name="Lauterbach L."/>
            <person name="Steele A.D."/>
            <person name="Gui C."/>
            <person name="Meng S."/>
            <person name="Li G."/>
            <person name="Viehrig K."/>
            <person name="Ye F."/>
            <person name="Su P."/>
            <person name="Kiefer A.F."/>
            <person name="Nichols A."/>
            <person name="Cepeda A.J."/>
            <person name="Yan W."/>
            <person name="Fan B."/>
            <person name="Jiang Y."/>
            <person name="Adhikari A."/>
            <person name="Zheng C.-J."/>
            <person name="Schuster L."/>
            <person name="Cowan T.M."/>
            <person name="Smanski M.J."/>
            <person name="Chevrette M.G."/>
            <person name="De Carvalho L.P.S."/>
            <person name="Shen B."/>
        </authorList>
    </citation>
    <scope>NUCLEOTIDE SEQUENCE [LARGE SCALE GENOMIC DNA]</scope>
    <source>
        <strain evidence="2 3">NPDC049503</strain>
    </source>
</reference>
<dbReference type="Proteomes" id="UP001612928">
    <property type="component" value="Unassembled WGS sequence"/>
</dbReference>
<sequence>MDLGRSGGLRVTAAALTLIFALGGFGQTKWPALRVPEDAAASVEEIAERLRGRVDDDVDRSLEDIGVIYAPFAMSLDTPLLHWCQPEHQLGVEEPLPPEGVPAYTGRLHAEEVARPLDVRFWITSPAQAGDLVAAAWRGTEQCDDRPDYALVEVADFDRWGWRGVQALVTTENWTEQGDSGARATIVAARGALLTEVSWEWEFEAGGVPGRPPLHRGATAARSVLAAVGGATAGPAPAGPELSDAAPAASMAAALPPPSAYGKGMTPWTARGADPRAHEWVCGEPLLEASSYGGAPAVTRRLIGEVSVREDVLFLPDEQSAERARTGPVGWNGSCRSDEDEQSYSSGPRLEPFAQGPWTGEIKTFAVRRLDPPHRSRGAALRFVAHVAVGVRRGTTVVYLRWQGSAETDPAAALRTGRAALIRTLARLPSGG</sequence>
<comment type="caution">
    <text evidence="2">The sequence shown here is derived from an EMBL/GenBank/DDBJ whole genome shotgun (WGS) entry which is preliminary data.</text>
</comment>
<protein>
    <submittedName>
        <fullName evidence="2">Uncharacterized protein</fullName>
    </submittedName>
</protein>
<evidence type="ECO:0000256" key="1">
    <source>
        <dbReference type="SAM" id="MobiDB-lite"/>
    </source>
</evidence>
<accession>A0ABW8A8R7</accession>
<name>A0ABW8A8R7_9ACTN</name>
<keyword evidence="3" id="KW-1185">Reference proteome</keyword>